<protein>
    <submittedName>
        <fullName evidence="1">Uncharacterized protein</fullName>
    </submittedName>
</protein>
<sequence>MTFVPMWRNMCQHLSTAIKTGLSI</sequence>
<proteinExistence type="predicted"/>
<evidence type="ECO:0000313" key="2">
    <source>
        <dbReference type="Proteomes" id="UP001164746"/>
    </source>
</evidence>
<name>A0ABY7F451_MYAAR</name>
<gene>
    <name evidence="1" type="ORF">MAR_030991</name>
</gene>
<keyword evidence="2" id="KW-1185">Reference proteome</keyword>
<dbReference type="EMBL" id="CP111021">
    <property type="protein sequence ID" value="WAR16397.1"/>
    <property type="molecule type" value="Genomic_DNA"/>
</dbReference>
<evidence type="ECO:0000313" key="1">
    <source>
        <dbReference type="EMBL" id="WAR16397.1"/>
    </source>
</evidence>
<organism evidence="1 2">
    <name type="scientific">Mya arenaria</name>
    <name type="common">Soft-shell clam</name>
    <dbReference type="NCBI Taxonomy" id="6604"/>
    <lineage>
        <taxon>Eukaryota</taxon>
        <taxon>Metazoa</taxon>
        <taxon>Spiralia</taxon>
        <taxon>Lophotrochozoa</taxon>
        <taxon>Mollusca</taxon>
        <taxon>Bivalvia</taxon>
        <taxon>Autobranchia</taxon>
        <taxon>Heteroconchia</taxon>
        <taxon>Euheterodonta</taxon>
        <taxon>Imparidentia</taxon>
        <taxon>Neoheterodontei</taxon>
        <taxon>Myida</taxon>
        <taxon>Myoidea</taxon>
        <taxon>Myidae</taxon>
        <taxon>Mya</taxon>
    </lineage>
</organism>
<dbReference type="Proteomes" id="UP001164746">
    <property type="component" value="Chromosome 10"/>
</dbReference>
<reference evidence="1" key="1">
    <citation type="submission" date="2022-11" db="EMBL/GenBank/DDBJ databases">
        <title>Centuries of genome instability and evolution in soft-shell clam transmissible cancer (bioRxiv).</title>
        <authorList>
            <person name="Hart S.F.M."/>
            <person name="Yonemitsu M.A."/>
            <person name="Giersch R.M."/>
            <person name="Beal B.F."/>
            <person name="Arriagada G."/>
            <person name="Davis B.W."/>
            <person name="Ostrander E.A."/>
            <person name="Goff S.P."/>
            <person name="Metzger M.J."/>
        </authorList>
    </citation>
    <scope>NUCLEOTIDE SEQUENCE</scope>
    <source>
        <strain evidence="1">MELC-2E11</strain>
        <tissue evidence="1">Siphon/mantle</tissue>
    </source>
</reference>
<accession>A0ABY7F451</accession>